<name>A0AAE0FR58_9CHLO</name>
<dbReference type="SUPFAM" id="SSF52047">
    <property type="entry name" value="RNI-like"/>
    <property type="match status" value="1"/>
</dbReference>
<dbReference type="SMART" id="SM00367">
    <property type="entry name" value="LRR_CC"/>
    <property type="match status" value="12"/>
</dbReference>
<proteinExistence type="predicted"/>
<dbReference type="Proteomes" id="UP001190700">
    <property type="component" value="Unassembled WGS sequence"/>
</dbReference>
<comment type="caution">
    <text evidence="3">The sequence shown here is derived from an EMBL/GenBank/DDBJ whole genome shotgun (WGS) entry which is preliminary data.</text>
</comment>
<dbReference type="Gene3D" id="3.80.10.10">
    <property type="entry name" value="Ribonuclease Inhibitor"/>
    <property type="match status" value="2"/>
</dbReference>
<accession>A0AAE0FR58</accession>
<keyword evidence="4" id="KW-1185">Reference proteome</keyword>
<dbReference type="GO" id="GO:0031146">
    <property type="term" value="P:SCF-dependent proteasomal ubiquitin-dependent protein catabolic process"/>
    <property type="evidence" value="ECO:0007669"/>
    <property type="project" value="TreeGrafter"/>
</dbReference>
<reference evidence="3 4" key="1">
    <citation type="journal article" date="2015" name="Genome Biol. Evol.">
        <title>Comparative Genomics of a Bacterivorous Green Alga Reveals Evolutionary Causalities and Consequences of Phago-Mixotrophic Mode of Nutrition.</title>
        <authorList>
            <person name="Burns J.A."/>
            <person name="Paasch A."/>
            <person name="Narechania A."/>
            <person name="Kim E."/>
        </authorList>
    </citation>
    <scope>NUCLEOTIDE SEQUENCE [LARGE SCALE GENOMIC DNA]</scope>
    <source>
        <strain evidence="3 4">PLY_AMNH</strain>
    </source>
</reference>
<organism evidence="3 4">
    <name type="scientific">Cymbomonas tetramitiformis</name>
    <dbReference type="NCBI Taxonomy" id="36881"/>
    <lineage>
        <taxon>Eukaryota</taxon>
        <taxon>Viridiplantae</taxon>
        <taxon>Chlorophyta</taxon>
        <taxon>Pyramimonadophyceae</taxon>
        <taxon>Pyramimonadales</taxon>
        <taxon>Pyramimonadaceae</taxon>
        <taxon>Cymbomonas</taxon>
    </lineage>
</organism>
<comment type="subcellular location">
    <subcellularLocation>
        <location evidence="1">Cytoplasm</location>
        <location evidence="1">Cytoskeleton</location>
        <location evidence="1">Cilium axoneme</location>
    </subcellularLocation>
</comment>
<dbReference type="PANTHER" id="PTHR13318">
    <property type="entry name" value="PARTNER OF PAIRED, ISOFORM B-RELATED"/>
    <property type="match status" value="1"/>
</dbReference>
<dbReference type="InterPro" id="IPR006553">
    <property type="entry name" value="Leu-rich_rpt_Cys-con_subtyp"/>
</dbReference>
<dbReference type="GO" id="GO:0019005">
    <property type="term" value="C:SCF ubiquitin ligase complex"/>
    <property type="evidence" value="ECO:0007669"/>
    <property type="project" value="TreeGrafter"/>
</dbReference>
<evidence type="ECO:0000259" key="2">
    <source>
        <dbReference type="Pfam" id="PF25372"/>
    </source>
</evidence>
<dbReference type="AlphaFoldDB" id="A0AAE0FR58"/>
<dbReference type="GO" id="GO:0005930">
    <property type="term" value="C:axoneme"/>
    <property type="evidence" value="ECO:0007669"/>
    <property type="project" value="UniProtKB-SubCell"/>
</dbReference>
<dbReference type="InterPro" id="IPR057207">
    <property type="entry name" value="FBXL15_LRR"/>
</dbReference>
<gene>
    <name evidence="3" type="ORF">CYMTET_27086</name>
</gene>
<dbReference type="EMBL" id="LGRX02014763">
    <property type="protein sequence ID" value="KAK3264150.1"/>
    <property type="molecule type" value="Genomic_DNA"/>
</dbReference>
<sequence length="499" mass="54600">MPPQILENDCHTRNHSVMQIDFPSCSTLSGLPHELGVLVLQKLNISETLSLRSLSRETCTWVDSCLPCFTRLSWGTRAACTLAEQQLCSLLDKYGMSNLRSIDWRFGNAKYSVPTISRLAPACSNLRELCLNQSENIDDFFITSIARNCPNLQILDVNACTSVTSISIETVALHCPGLIRLDMARCLRVKTDAVVLLAEKCAGLQLLDVSFCEITDLAFFALAEHSHELRYLNVFSCKNLTDAGLKSVGSRCVQLQHLLCGSNRVLTDFSICALACCQSLRRLSIEASNASDKTLSLLGKHCTALQALNISSCLNVTDTGISYFAKQCPTLEQINVSYCQNVTDSAIMQLVQCCPTLKELVVSGCTGVTDISLTVVAEHCAQLQALDVFACQLVSDQSLCLIGQGCPELKKVNLGHCPLVTDLSVVALAAHCSNLIQVDLAGCYQVTVDAVQMLVDSCPFLKLSLSHSARREEKFQIMMNETQRDFDAVLLGNYSNNQT</sequence>
<protein>
    <recommendedName>
        <fullName evidence="2">F-box/LRR-repeat protein 15-like leucin rich repeat domain-containing protein</fullName>
    </recommendedName>
</protein>
<dbReference type="Pfam" id="PF25372">
    <property type="entry name" value="DUF7885"/>
    <property type="match status" value="1"/>
</dbReference>
<dbReference type="InterPro" id="IPR032675">
    <property type="entry name" value="LRR_dom_sf"/>
</dbReference>
<feature type="domain" description="F-box/LRR-repeat protein 15-like leucin rich repeat" evidence="2">
    <location>
        <begin position="163"/>
        <end position="401"/>
    </location>
</feature>
<evidence type="ECO:0000313" key="3">
    <source>
        <dbReference type="EMBL" id="KAK3264150.1"/>
    </source>
</evidence>
<evidence type="ECO:0000313" key="4">
    <source>
        <dbReference type="Proteomes" id="UP001190700"/>
    </source>
</evidence>
<evidence type="ECO:0000256" key="1">
    <source>
        <dbReference type="ARBA" id="ARBA00004430"/>
    </source>
</evidence>